<evidence type="ECO:0000259" key="8">
    <source>
        <dbReference type="Pfam" id="PF02272"/>
    </source>
</evidence>
<dbReference type="RefSeq" id="WP_135620562.1">
    <property type="nucleotide sequence ID" value="NZ_RQGG01000043.1"/>
</dbReference>
<keyword evidence="11" id="KW-1185">Reference proteome</keyword>
<keyword evidence="5 10" id="KW-0269">Exonuclease</keyword>
<dbReference type="Proteomes" id="UP000297609">
    <property type="component" value="Unassembled WGS sequence"/>
</dbReference>
<evidence type="ECO:0000313" key="11">
    <source>
        <dbReference type="Proteomes" id="UP000297609"/>
    </source>
</evidence>
<dbReference type="Pfam" id="PF01368">
    <property type="entry name" value="DHH"/>
    <property type="match status" value="1"/>
</dbReference>
<dbReference type="InterPro" id="IPR041122">
    <property type="entry name" value="RecJ_OB"/>
</dbReference>
<feature type="domain" description="RecJ OB" evidence="9">
    <location>
        <begin position="560"/>
        <end position="663"/>
    </location>
</feature>
<feature type="domain" description="DDH" evidence="7">
    <location>
        <begin position="78"/>
        <end position="219"/>
    </location>
</feature>
<evidence type="ECO:0000259" key="9">
    <source>
        <dbReference type="Pfam" id="PF17768"/>
    </source>
</evidence>
<dbReference type="Gene3D" id="3.10.310.30">
    <property type="match status" value="1"/>
</dbReference>
<dbReference type="NCBIfam" id="TIGR00644">
    <property type="entry name" value="recJ"/>
    <property type="match status" value="1"/>
</dbReference>
<dbReference type="EMBL" id="RQGG01000043">
    <property type="protein sequence ID" value="TGL48861.1"/>
    <property type="molecule type" value="Genomic_DNA"/>
</dbReference>
<dbReference type="PANTHER" id="PTHR30255:SF2">
    <property type="entry name" value="SINGLE-STRANDED-DNA-SPECIFIC EXONUCLEASE RECJ"/>
    <property type="match status" value="1"/>
</dbReference>
<evidence type="ECO:0000256" key="6">
    <source>
        <dbReference type="SAM" id="MobiDB-lite"/>
    </source>
</evidence>
<keyword evidence="3" id="KW-0540">Nuclease</keyword>
<sequence>MHHVTKVHFGPLLSEVRTKVDSKRPILRYLVDKREGLKNTHPKELLVSDFSCFHSPFSLPDITEAVNLLLTYAKTNRKILLYGDRDSDGVSSTCLLAFFLRSHPEFQSAHLEVMVSSESDPYGLCKEAVTKIKKAKPDLLVTLDFGSSQADEIESLTELGIQVIVLDHHEVPVRIPKHCALVNPRRTDSDYPEKKICTAALSFKLVSAILFRESSEWNKLYAKTITNEDGSTEIVYFQNGIKVQKGSSTSSTSSDMAGQESSKSDNQIESNFDFSKKEVHPYPEDFTTNVPLDDERKLFFYQCQKIPQFFEQLEEETDLAGIGTITDMMPLVGENRHFVKLALESLTKLYIGDKKRKGLKELLKELKLNPNGITTKDLGWSIGPVVNAAGRMGKTEEAVSLLLSESEADAKTKAKNLLSINEERKERTKRNMDRVERYFARKPERTGHEVVYCYEPDMEPGVSGIVATRMVDTYKKPAIFVAPDNGDARGSIRSYGPENVLELLESLSHHFLHFGGHPEAGGFSITIDQLPKFESELYEKAKLWLSEDKDRPKEHLIETDFTVLPEEMNEKLRKEWMDLEPFGQGNPDIKLGIKNAKAIHLTPLSGGKHVRFHIVGSGSLKFMIWNKGEEFQNFMSKHGSFDLVGSLEENFYQGRSSLQFIVEWFGKSETK</sequence>
<dbReference type="InterPro" id="IPR038763">
    <property type="entry name" value="DHH_sf"/>
</dbReference>
<dbReference type="AlphaFoldDB" id="A0A4V3JPW2"/>
<feature type="compositionally biased region" description="Polar residues" evidence="6">
    <location>
        <begin position="255"/>
        <end position="267"/>
    </location>
</feature>
<dbReference type="GO" id="GO:0006310">
    <property type="term" value="P:DNA recombination"/>
    <property type="evidence" value="ECO:0007669"/>
    <property type="project" value="InterPro"/>
</dbReference>
<dbReference type="GO" id="GO:0003676">
    <property type="term" value="F:nucleic acid binding"/>
    <property type="evidence" value="ECO:0007669"/>
    <property type="project" value="InterPro"/>
</dbReference>
<dbReference type="GO" id="GO:0008409">
    <property type="term" value="F:5'-3' exonuclease activity"/>
    <property type="evidence" value="ECO:0007669"/>
    <property type="project" value="InterPro"/>
</dbReference>
<dbReference type="Gene3D" id="3.90.1640.30">
    <property type="match status" value="2"/>
</dbReference>
<dbReference type="PANTHER" id="PTHR30255">
    <property type="entry name" value="SINGLE-STRANDED-DNA-SPECIFIC EXONUCLEASE RECJ"/>
    <property type="match status" value="1"/>
</dbReference>
<comment type="similarity">
    <text evidence="1">Belongs to the RecJ family.</text>
</comment>
<gene>
    <name evidence="10" type="primary">recJ</name>
    <name evidence="10" type="ORF">EHQ59_15435</name>
</gene>
<dbReference type="Pfam" id="PF17768">
    <property type="entry name" value="RecJ_OB"/>
    <property type="match status" value="1"/>
</dbReference>
<dbReference type="InterPro" id="IPR004610">
    <property type="entry name" value="RecJ"/>
</dbReference>
<dbReference type="Pfam" id="PF02272">
    <property type="entry name" value="DHHA1"/>
    <property type="match status" value="1"/>
</dbReference>
<dbReference type="InterPro" id="IPR003156">
    <property type="entry name" value="DHHA1_dom"/>
</dbReference>
<dbReference type="OrthoDB" id="9809852at2"/>
<feature type="domain" description="DHHA1" evidence="8">
    <location>
        <begin position="449"/>
        <end position="539"/>
    </location>
</feature>
<evidence type="ECO:0000256" key="5">
    <source>
        <dbReference type="ARBA" id="ARBA00022839"/>
    </source>
</evidence>
<evidence type="ECO:0000256" key="2">
    <source>
        <dbReference type="ARBA" id="ARBA00019841"/>
    </source>
</evidence>
<proteinExistence type="inferred from homology"/>
<evidence type="ECO:0000256" key="1">
    <source>
        <dbReference type="ARBA" id="ARBA00005915"/>
    </source>
</evidence>
<evidence type="ECO:0000256" key="3">
    <source>
        <dbReference type="ARBA" id="ARBA00022722"/>
    </source>
</evidence>
<accession>A0A4V3JPW2</accession>
<dbReference type="InterPro" id="IPR001667">
    <property type="entry name" value="DDH_dom"/>
</dbReference>
<dbReference type="SUPFAM" id="SSF64182">
    <property type="entry name" value="DHH phosphoesterases"/>
    <property type="match status" value="2"/>
</dbReference>
<organism evidence="10 11">
    <name type="scientific">Leptospira kemamanensis</name>
    <dbReference type="NCBI Taxonomy" id="2484942"/>
    <lineage>
        <taxon>Bacteria</taxon>
        <taxon>Pseudomonadati</taxon>
        <taxon>Spirochaetota</taxon>
        <taxon>Spirochaetia</taxon>
        <taxon>Leptospirales</taxon>
        <taxon>Leptospiraceae</taxon>
        <taxon>Leptospira</taxon>
    </lineage>
</organism>
<protein>
    <recommendedName>
        <fullName evidence="2">Single-stranded-DNA-specific exonuclease RecJ</fullName>
    </recommendedName>
</protein>
<keyword evidence="4" id="KW-0378">Hydrolase</keyword>
<comment type="caution">
    <text evidence="10">The sequence shown here is derived from an EMBL/GenBank/DDBJ whole genome shotgun (WGS) entry which is preliminary data.</text>
</comment>
<evidence type="ECO:0000313" key="10">
    <source>
        <dbReference type="EMBL" id="TGL48861.1"/>
    </source>
</evidence>
<feature type="region of interest" description="Disordered" evidence="6">
    <location>
        <begin position="245"/>
        <end position="267"/>
    </location>
</feature>
<reference evidence="10" key="1">
    <citation type="journal article" date="2019" name="PLoS Negl. Trop. Dis.">
        <title>Revisiting the worldwide diversity of Leptospira species in the environment.</title>
        <authorList>
            <person name="Vincent A.T."/>
            <person name="Schiettekatte O."/>
            <person name="Bourhy P."/>
            <person name="Veyrier F.J."/>
            <person name="Picardeau M."/>
        </authorList>
    </citation>
    <scope>NUCLEOTIDE SEQUENCE [LARGE SCALE GENOMIC DNA]</scope>
    <source>
        <strain evidence="10">201702454</strain>
    </source>
</reference>
<dbReference type="GO" id="GO:0006281">
    <property type="term" value="P:DNA repair"/>
    <property type="evidence" value="ECO:0007669"/>
    <property type="project" value="InterPro"/>
</dbReference>
<evidence type="ECO:0000256" key="4">
    <source>
        <dbReference type="ARBA" id="ARBA00022801"/>
    </source>
</evidence>
<dbReference type="InterPro" id="IPR051673">
    <property type="entry name" value="SSDNA_exonuclease_RecJ"/>
</dbReference>
<name>A0A4V3JPW2_9LEPT</name>
<evidence type="ECO:0000259" key="7">
    <source>
        <dbReference type="Pfam" id="PF01368"/>
    </source>
</evidence>